<evidence type="ECO:0000313" key="3">
    <source>
        <dbReference type="EMBL" id="EKX41048.1"/>
    </source>
</evidence>
<dbReference type="Proteomes" id="UP000011087">
    <property type="component" value="Unassembled WGS sequence"/>
</dbReference>
<sequence length="277" mass="31221">MFFLTGKMEECHRHDEQRAKSKQTLAVVTVLLSMLLVALMATRAGFPSVLQNQGTENDSMDRRYEETVFPTYKYPTDLLTSATKHEALLSYAKIKTPKAGQSLYIPAMYNPMVDPNKEIMDMIEQFQDVVKQLDELERQLKCAANCTANQSSAFAGNGSFELDYELTFSNGSASFGSHNSSEEVDTCLRNCSMEPIVFRTAEEAEVLISSKMAQLRILEGSLRGKLASTRTWLATRTRHRRQQMKGGAANRAGKTRGQDVARARVLDKWLREDRSKQ</sequence>
<accession>L1IXP4</accession>
<protein>
    <submittedName>
        <fullName evidence="3 4">Uncharacterized protein</fullName>
    </submittedName>
</protein>
<dbReference type="HOGENOM" id="CLU_1006288_0_0_1"/>
<evidence type="ECO:0000313" key="4">
    <source>
        <dbReference type="EnsemblProtists" id="EKX41048"/>
    </source>
</evidence>
<dbReference type="AlphaFoldDB" id="L1IXP4"/>
<dbReference type="RefSeq" id="XP_005828028.1">
    <property type="nucleotide sequence ID" value="XM_005827971.1"/>
</dbReference>
<evidence type="ECO:0000256" key="2">
    <source>
        <dbReference type="SAM" id="Phobius"/>
    </source>
</evidence>
<keyword evidence="2" id="KW-1133">Transmembrane helix</keyword>
<feature type="transmembrane region" description="Helical" evidence="2">
    <location>
        <begin position="25"/>
        <end position="46"/>
    </location>
</feature>
<evidence type="ECO:0000313" key="5">
    <source>
        <dbReference type="Proteomes" id="UP000011087"/>
    </source>
</evidence>
<dbReference type="PaxDb" id="55529-EKX41048"/>
<keyword evidence="2" id="KW-0812">Transmembrane</keyword>
<keyword evidence="5" id="KW-1185">Reference proteome</keyword>
<dbReference type="EMBL" id="JH993026">
    <property type="protein sequence ID" value="EKX41048.1"/>
    <property type="molecule type" value="Genomic_DNA"/>
</dbReference>
<reference evidence="4" key="3">
    <citation type="submission" date="2016-03" db="UniProtKB">
        <authorList>
            <consortium name="EnsemblProtists"/>
        </authorList>
    </citation>
    <scope>IDENTIFICATION</scope>
</reference>
<reference evidence="3 5" key="1">
    <citation type="journal article" date="2012" name="Nature">
        <title>Algal genomes reveal evolutionary mosaicism and the fate of nucleomorphs.</title>
        <authorList>
            <consortium name="DOE Joint Genome Institute"/>
            <person name="Curtis B.A."/>
            <person name="Tanifuji G."/>
            <person name="Burki F."/>
            <person name="Gruber A."/>
            <person name="Irimia M."/>
            <person name="Maruyama S."/>
            <person name="Arias M.C."/>
            <person name="Ball S.G."/>
            <person name="Gile G.H."/>
            <person name="Hirakawa Y."/>
            <person name="Hopkins J.F."/>
            <person name="Kuo A."/>
            <person name="Rensing S.A."/>
            <person name="Schmutz J."/>
            <person name="Symeonidi A."/>
            <person name="Elias M."/>
            <person name="Eveleigh R.J."/>
            <person name="Herman E.K."/>
            <person name="Klute M.J."/>
            <person name="Nakayama T."/>
            <person name="Obornik M."/>
            <person name="Reyes-Prieto A."/>
            <person name="Armbrust E.V."/>
            <person name="Aves S.J."/>
            <person name="Beiko R.G."/>
            <person name="Coutinho P."/>
            <person name="Dacks J.B."/>
            <person name="Durnford D.G."/>
            <person name="Fast N.M."/>
            <person name="Green B.R."/>
            <person name="Grisdale C.J."/>
            <person name="Hempel F."/>
            <person name="Henrissat B."/>
            <person name="Hoppner M.P."/>
            <person name="Ishida K."/>
            <person name="Kim E."/>
            <person name="Koreny L."/>
            <person name="Kroth P.G."/>
            <person name="Liu Y."/>
            <person name="Malik S.B."/>
            <person name="Maier U.G."/>
            <person name="McRose D."/>
            <person name="Mock T."/>
            <person name="Neilson J.A."/>
            <person name="Onodera N.T."/>
            <person name="Poole A.M."/>
            <person name="Pritham E.J."/>
            <person name="Richards T.A."/>
            <person name="Rocap G."/>
            <person name="Roy S.W."/>
            <person name="Sarai C."/>
            <person name="Schaack S."/>
            <person name="Shirato S."/>
            <person name="Slamovits C.H."/>
            <person name="Spencer D.F."/>
            <person name="Suzuki S."/>
            <person name="Worden A.Z."/>
            <person name="Zauner S."/>
            <person name="Barry K."/>
            <person name="Bell C."/>
            <person name="Bharti A.K."/>
            <person name="Crow J.A."/>
            <person name="Grimwood J."/>
            <person name="Kramer R."/>
            <person name="Lindquist E."/>
            <person name="Lucas S."/>
            <person name="Salamov A."/>
            <person name="McFadden G.I."/>
            <person name="Lane C.E."/>
            <person name="Keeling P.J."/>
            <person name="Gray M.W."/>
            <person name="Grigoriev I.V."/>
            <person name="Archibald J.M."/>
        </authorList>
    </citation>
    <scope>NUCLEOTIDE SEQUENCE</scope>
    <source>
        <strain evidence="3 5">CCMP2712</strain>
    </source>
</reference>
<evidence type="ECO:0000256" key="1">
    <source>
        <dbReference type="SAM" id="MobiDB-lite"/>
    </source>
</evidence>
<gene>
    <name evidence="3" type="ORF">GUITHDRAFT_112784</name>
</gene>
<feature type="region of interest" description="Disordered" evidence="1">
    <location>
        <begin position="241"/>
        <end position="260"/>
    </location>
</feature>
<dbReference type="EnsemblProtists" id="EKX41048">
    <property type="protein sequence ID" value="EKX41048"/>
    <property type="gene ID" value="GUITHDRAFT_112784"/>
</dbReference>
<dbReference type="GeneID" id="17297747"/>
<dbReference type="KEGG" id="gtt:GUITHDRAFT_112784"/>
<reference evidence="5" key="2">
    <citation type="submission" date="2012-11" db="EMBL/GenBank/DDBJ databases">
        <authorList>
            <person name="Kuo A."/>
            <person name="Curtis B.A."/>
            <person name="Tanifuji G."/>
            <person name="Burki F."/>
            <person name="Gruber A."/>
            <person name="Irimia M."/>
            <person name="Maruyama S."/>
            <person name="Arias M.C."/>
            <person name="Ball S.G."/>
            <person name="Gile G.H."/>
            <person name="Hirakawa Y."/>
            <person name="Hopkins J.F."/>
            <person name="Rensing S.A."/>
            <person name="Schmutz J."/>
            <person name="Symeonidi A."/>
            <person name="Elias M."/>
            <person name="Eveleigh R.J."/>
            <person name="Herman E.K."/>
            <person name="Klute M.J."/>
            <person name="Nakayama T."/>
            <person name="Obornik M."/>
            <person name="Reyes-Prieto A."/>
            <person name="Armbrust E.V."/>
            <person name="Aves S.J."/>
            <person name="Beiko R.G."/>
            <person name="Coutinho P."/>
            <person name="Dacks J.B."/>
            <person name="Durnford D.G."/>
            <person name="Fast N.M."/>
            <person name="Green B.R."/>
            <person name="Grisdale C."/>
            <person name="Hempe F."/>
            <person name="Henrissat B."/>
            <person name="Hoppner M.P."/>
            <person name="Ishida K.-I."/>
            <person name="Kim E."/>
            <person name="Koreny L."/>
            <person name="Kroth P.G."/>
            <person name="Liu Y."/>
            <person name="Malik S.-B."/>
            <person name="Maier U.G."/>
            <person name="McRose D."/>
            <person name="Mock T."/>
            <person name="Neilson J.A."/>
            <person name="Onodera N.T."/>
            <person name="Poole A.M."/>
            <person name="Pritham E.J."/>
            <person name="Richards T.A."/>
            <person name="Rocap G."/>
            <person name="Roy S.W."/>
            <person name="Sarai C."/>
            <person name="Schaack S."/>
            <person name="Shirato S."/>
            <person name="Slamovits C.H."/>
            <person name="Spencer D.F."/>
            <person name="Suzuki S."/>
            <person name="Worden A.Z."/>
            <person name="Zauner S."/>
            <person name="Barry K."/>
            <person name="Bell C."/>
            <person name="Bharti A.K."/>
            <person name="Crow J.A."/>
            <person name="Grimwood J."/>
            <person name="Kramer R."/>
            <person name="Lindquist E."/>
            <person name="Lucas S."/>
            <person name="Salamov A."/>
            <person name="McFadden G.I."/>
            <person name="Lane C.E."/>
            <person name="Keeling P.J."/>
            <person name="Gray M.W."/>
            <person name="Grigoriev I.V."/>
            <person name="Archibald J.M."/>
        </authorList>
    </citation>
    <scope>NUCLEOTIDE SEQUENCE</scope>
    <source>
        <strain evidence="5">CCMP2712</strain>
    </source>
</reference>
<organism evidence="3">
    <name type="scientific">Guillardia theta (strain CCMP2712)</name>
    <name type="common">Cryptophyte</name>
    <dbReference type="NCBI Taxonomy" id="905079"/>
    <lineage>
        <taxon>Eukaryota</taxon>
        <taxon>Cryptophyceae</taxon>
        <taxon>Pyrenomonadales</taxon>
        <taxon>Geminigeraceae</taxon>
        <taxon>Guillardia</taxon>
    </lineage>
</organism>
<name>L1IXP4_GUITC</name>
<proteinExistence type="predicted"/>
<keyword evidence="2" id="KW-0472">Membrane</keyword>